<dbReference type="InterPro" id="IPR004841">
    <property type="entry name" value="AA-permease/SLC12A_dom"/>
</dbReference>
<dbReference type="InterPro" id="IPR004840">
    <property type="entry name" value="Amino_acid_permease_CS"/>
</dbReference>
<feature type="domain" description="Amino acid permease/ SLC12A" evidence="9">
    <location>
        <begin position="52"/>
        <end position="496"/>
    </location>
</feature>
<feature type="transmembrane region" description="Helical" evidence="8">
    <location>
        <begin position="274"/>
        <end position="295"/>
    </location>
</feature>
<keyword evidence="2" id="KW-0813">Transport</keyword>
<keyword evidence="4" id="KW-0029">Amino-acid transport</keyword>
<accession>A0A0P9EKN1</accession>
<feature type="region of interest" description="Disordered" evidence="7">
    <location>
        <begin position="1"/>
        <end position="35"/>
    </location>
</feature>
<feature type="transmembrane region" description="Helical" evidence="8">
    <location>
        <begin position="474"/>
        <end position="494"/>
    </location>
</feature>
<dbReference type="PROSITE" id="PS00218">
    <property type="entry name" value="AMINO_ACID_PERMEASE_1"/>
    <property type="match status" value="1"/>
</dbReference>
<evidence type="ECO:0000256" key="7">
    <source>
        <dbReference type="SAM" id="MobiDB-lite"/>
    </source>
</evidence>
<keyword evidence="5 8" id="KW-1133">Transmembrane helix</keyword>
<dbReference type="GeneID" id="28974092"/>
<name>A0A0P9EKN1_RHOGW</name>
<evidence type="ECO:0000256" key="4">
    <source>
        <dbReference type="ARBA" id="ARBA00022970"/>
    </source>
</evidence>
<proteinExistence type="predicted"/>
<evidence type="ECO:0000256" key="6">
    <source>
        <dbReference type="ARBA" id="ARBA00023136"/>
    </source>
</evidence>
<evidence type="ECO:0000256" key="2">
    <source>
        <dbReference type="ARBA" id="ARBA00022448"/>
    </source>
</evidence>
<evidence type="ECO:0000256" key="3">
    <source>
        <dbReference type="ARBA" id="ARBA00022692"/>
    </source>
</evidence>
<evidence type="ECO:0000259" key="9">
    <source>
        <dbReference type="Pfam" id="PF00324"/>
    </source>
</evidence>
<dbReference type="EMBL" id="KQ474088">
    <property type="protein sequence ID" value="KPV72244.1"/>
    <property type="molecule type" value="Genomic_DNA"/>
</dbReference>
<dbReference type="AlphaFoldDB" id="A0A0P9EKN1"/>
<feature type="transmembrane region" description="Helical" evidence="8">
    <location>
        <begin position="160"/>
        <end position="178"/>
    </location>
</feature>
<organism evidence="10 11">
    <name type="scientific">Rhodotorula graminis (strain WP1)</name>
    <dbReference type="NCBI Taxonomy" id="578459"/>
    <lineage>
        <taxon>Eukaryota</taxon>
        <taxon>Fungi</taxon>
        <taxon>Dikarya</taxon>
        <taxon>Basidiomycota</taxon>
        <taxon>Pucciniomycotina</taxon>
        <taxon>Microbotryomycetes</taxon>
        <taxon>Sporidiobolales</taxon>
        <taxon>Sporidiobolaceae</taxon>
        <taxon>Rhodotorula</taxon>
    </lineage>
</organism>
<dbReference type="RefSeq" id="XP_018268293.1">
    <property type="nucleotide sequence ID" value="XM_018413643.1"/>
</dbReference>
<sequence>MSTSLDLEKAHSPSAGSQGGPDDDKEVAPSEALPTDVVSPEHLTRALSARQVSMIAIGGTIGTGLFLGTGRSLVNGGPASLLINYSIVGALVYLVMLCLGEMATEFPLAGSFTTYAARFGDPALGFTIGWNYAFNDAVSTAGDLTAAQVLIGYWTPKYNWLPSLLFLFFVVTVNLVHVRAYGELEYWLSLLKIVAIVIFFFLGIAVNAGGNVDGEYIGARNWTVGEAPFVNGFAGFASLFVNAAFAYGGTESIGITAGETRNPARNMPKVVRNVFWRIIIFYLSTVIIIGFNIPYNYPNLSTKSTQTSPFTLVFQMAGAKAGGSFMNAVVLTSVVSAANHALFAGARVLYGLAVIRQAPAVFRKTNAQGVPWVSVLAIASVSLILFGASFLPGGASQIFSWCQNLVGVSNQLAWLTIGITSTRFRWAWAAQGRSASELRFPNPAGKWAGPVVVVVTSFIILVQGWSVFRPPFDAVGLVANYIELPIFVALYLVFRLAKWGKVRTPSLKEIDLDTGRYVNTAEDDKDDEDRAARESGRLGWAWKAWGWIA</sequence>
<feature type="transmembrane region" description="Helical" evidence="8">
    <location>
        <begin position="82"/>
        <end position="103"/>
    </location>
</feature>
<dbReference type="OMA" id="AMFSTAN"/>
<dbReference type="PANTHER" id="PTHR43341">
    <property type="entry name" value="AMINO ACID PERMEASE"/>
    <property type="match status" value="1"/>
</dbReference>
<dbReference type="PIRSF" id="PIRSF006060">
    <property type="entry name" value="AA_transporter"/>
    <property type="match status" value="1"/>
</dbReference>
<evidence type="ECO:0000256" key="1">
    <source>
        <dbReference type="ARBA" id="ARBA00004141"/>
    </source>
</evidence>
<gene>
    <name evidence="10" type="ORF">RHOBADRAFT_39685</name>
</gene>
<feature type="transmembrane region" description="Helical" evidence="8">
    <location>
        <begin position="448"/>
        <end position="468"/>
    </location>
</feature>
<feature type="transmembrane region" description="Helical" evidence="8">
    <location>
        <begin position="229"/>
        <end position="247"/>
    </location>
</feature>
<dbReference type="Pfam" id="PF00324">
    <property type="entry name" value="AA_permease"/>
    <property type="match status" value="1"/>
</dbReference>
<dbReference type="Gene3D" id="1.20.1740.10">
    <property type="entry name" value="Amino acid/polyamine transporter I"/>
    <property type="match status" value="1"/>
</dbReference>
<evidence type="ECO:0000256" key="5">
    <source>
        <dbReference type="ARBA" id="ARBA00022989"/>
    </source>
</evidence>
<keyword evidence="6 8" id="KW-0472">Membrane</keyword>
<dbReference type="OrthoDB" id="3900342at2759"/>
<comment type="subcellular location">
    <subcellularLocation>
        <location evidence="1">Membrane</location>
        <topology evidence="1">Multi-pass membrane protein</topology>
    </subcellularLocation>
</comment>
<dbReference type="Proteomes" id="UP000053890">
    <property type="component" value="Unassembled WGS sequence"/>
</dbReference>
<dbReference type="GO" id="GO:0015171">
    <property type="term" value="F:amino acid transmembrane transporter activity"/>
    <property type="evidence" value="ECO:0007669"/>
    <property type="project" value="TreeGrafter"/>
</dbReference>
<evidence type="ECO:0000256" key="8">
    <source>
        <dbReference type="SAM" id="Phobius"/>
    </source>
</evidence>
<dbReference type="InterPro" id="IPR050524">
    <property type="entry name" value="APC_YAT"/>
</dbReference>
<dbReference type="GO" id="GO:0016020">
    <property type="term" value="C:membrane"/>
    <property type="evidence" value="ECO:0007669"/>
    <property type="project" value="UniProtKB-SubCell"/>
</dbReference>
<keyword evidence="3 8" id="KW-0812">Transmembrane</keyword>
<feature type="transmembrane region" description="Helical" evidence="8">
    <location>
        <begin position="190"/>
        <end position="209"/>
    </location>
</feature>
<dbReference type="PANTHER" id="PTHR43341:SF3">
    <property type="entry name" value="AMINO-ACID PERMEASE PB1C11.02-RELATED"/>
    <property type="match status" value="1"/>
</dbReference>
<keyword evidence="11" id="KW-1185">Reference proteome</keyword>
<dbReference type="FunFam" id="1.20.1740.10:FF:000001">
    <property type="entry name" value="Amino acid permease"/>
    <property type="match status" value="1"/>
</dbReference>
<protein>
    <recommendedName>
        <fullName evidence="9">Amino acid permease/ SLC12A domain-containing protein</fullName>
    </recommendedName>
</protein>
<evidence type="ECO:0000313" key="10">
    <source>
        <dbReference type="EMBL" id="KPV72244.1"/>
    </source>
</evidence>
<reference evidence="10 11" key="1">
    <citation type="journal article" date="2015" name="Front. Microbiol.">
        <title>Genome sequence of the plant growth promoting endophytic yeast Rhodotorula graminis WP1.</title>
        <authorList>
            <person name="Firrincieli A."/>
            <person name="Otillar R."/>
            <person name="Salamov A."/>
            <person name="Schmutz J."/>
            <person name="Khan Z."/>
            <person name="Redman R.S."/>
            <person name="Fleck N.D."/>
            <person name="Lindquist E."/>
            <person name="Grigoriev I.V."/>
            <person name="Doty S.L."/>
        </authorList>
    </citation>
    <scope>NUCLEOTIDE SEQUENCE [LARGE SCALE GENOMIC DNA]</scope>
    <source>
        <strain evidence="10 11">WP1</strain>
    </source>
</reference>
<feature type="compositionally biased region" description="Basic and acidic residues" evidence="7">
    <location>
        <begin position="1"/>
        <end position="11"/>
    </location>
</feature>
<dbReference type="STRING" id="578459.A0A0P9EKN1"/>
<evidence type="ECO:0000313" key="11">
    <source>
        <dbReference type="Proteomes" id="UP000053890"/>
    </source>
</evidence>
<feature type="transmembrane region" description="Helical" evidence="8">
    <location>
        <begin position="325"/>
        <end position="350"/>
    </location>
</feature>
<feature type="transmembrane region" description="Helical" evidence="8">
    <location>
        <begin position="52"/>
        <end position="70"/>
    </location>
</feature>
<feature type="transmembrane region" description="Helical" evidence="8">
    <location>
        <begin position="370"/>
        <end position="391"/>
    </location>
</feature>